<accession>A0ABD3NIV3</accession>
<name>A0ABD3NIV3_9STRA</name>
<proteinExistence type="predicted"/>
<dbReference type="AlphaFoldDB" id="A0ABD3NIV3"/>
<reference evidence="2 3" key="1">
    <citation type="submission" date="2024-10" db="EMBL/GenBank/DDBJ databases">
        <title>Updated reference genomes for cyclostephanoid diatoms.</title>
        <authorList>
            <person name="Roberts W.R."/>
            <person name="Alverson A.J."/>
        </authorList>
    </citation>
    <scope>NUCLEOTIDE SEQUENCE [LARGE SCALE GENOMIC DNA]</scope>
    <source>
        <strain evidence="2 3">AJA010-31</strain>
    </source>
</reference>
<gene>
    <name evidence="2" type="ORF">ACHAWO_005542</name>
</gene>
<protein>
    <submittedName>
        <fullName evidence="2">Uncharacterized protein</fullName>
    </submittedName>
</protein>
<evidence type="ECO:0000313" key="3">
    <source>
        <dbReference type="Proteomes" id="UP001530400"/>
    </source>
</evidence>
<keyword evidence="3" id="KW-1185">Reference proteome</keyword>
<dbReference type="Proteomes" id="UP001530400">
    <property type="component" value="Unassembled WGS sequence"/>
</dbReference>
<feature type="region of interest" description="Disordered" evidence="1">
    <location>
        <begin position="1"/>
        <end position="28"/>
    </location>
</feature>
<comment type="caution">
    <text evidence="2">The sequence shown here is derived from an EMBL/GenBank/DDBJ whole genome shotgun (WGS) entry which is preliminary data.</text>
</comment>
<dbReference type="EMBL" id="JALLPJ020001132">
    <property type="protein sequence ID" value="KAL3775834.1"/>
    <property type="molecule type" value="Genomic_DNA"/>
</dbReference>
<evidence type="ECO:0000313" key="2">
    <source>
        <dbReference type="EMBL" id="KAL3775834.1"/>
    </source>
</evidence>
<feature type="compositionally biased region" description="Low complexity" evidence="1">
    <location>
        <begin position="13"/>
        <end position="26"/>
    </location>
</feature>
<sequence length="66" mass="7249">MRANARQRPNILSSPSPSRSFSPSSSWLGQSQHITAGYGLGGETIPMLFAMPQHAMRQIPSCVKRH</sequence>
<organism evidence="2 3">
    <name type="scientific">Cyclotella atomus</name>
    <dbReference type="NCBI Taxonomy" id="382360"/>
    <lineage>
        <taxon>Eukaryota</taxon>
        <taxon>Sar</taxon>
        <taxon>Stramenopiles</taxon>
        <taxon>Ochrophyta</taxon>
        <taxon>Bacillariophyta</taxon>
        <taxon>Coscinodiscophyceae</taxon>
        <taxon>Thalassiosirophycidae</taxon>
        <taxon>Stephanodiscales</taxon>
        <taxon>Stephanodiscaceae</taxon>
        <taxon>Cyclotella</taxon>
    </lineage>
</organism>
<evidence type="ECO:0000256" key="1">
    <source>
        <dbReference type="SAM" id="MobiDB-lite"/>
    </source>
</evidence>